<dbReference type="EMBL" id="JAOQKC010000003">
    <property type="protein sequence ID" value="MCU6695865.1"/>
    <property type="molecule type" value="Genomic_DNA"/>
</dbReference>
<proteinExistence type="inferred from homology"/>
<keyword evidence="4 8" id="KW-0812">Transmembrane</keyword>
<dbReference type="NCBIfam" id="TIGR03426">
    <property type="entry name" value="shape_MreD"/>
    <property type="match status" value="1"/>
</dbReference>
<keyword evidence="10" id="KW-1185">Reference proteome</keyword>
<evidence type="ECO:0000313" key="10">
    <source>
        <dbReference type="Proteomes" id="UP001652461"/>
    </source>
</evidence>
<reference evidence="9 10" key="1">
    <citation type="journal article" date="2021" name="ISME Commun">
        <title>Automated analysis of genomic sequences facilitates high-throughput and comprehensive description of bacteria.</title>
        <authorList>
            <person name="Hitch T.C.A."/>
        </authorList>
    </citation>
    <scope>NUCLEOTIDE SEQUENCE [LARGE SCALE GENOMIC DNA]</scope>
    <source>
        <strain evidence="9 10">Sanger_04</strain>
    </source>
</reference>
<evidence type="ECO:0000256" key="5">
    <source>
        <dbReference type="ARBA" id="ARBA00022960"/>
    </source>
</evidence>
<dbReference type="Pfam" id="PF04093">
    <property type="entry name" value="MreD"/>
    <property type="match status" value="1"/>
</dbReference>
<feature type="transmembrane region" description="Helical" evidence="8">
    <location>
        <begin position="52"/>
        <end position="80"/>
    </location>
</feature>
<organism evidence="9 10">
    <name type="scientific">Laedolimicola ammoniilytica</name>
    <dbReference type="NCBI Taxonomy" id="2981771"/>
    <lineage>
        <taxon>Bacteria</taxon>
        <taxon>Bacillati</taxon>
        <taxon>Bacillota</taxon>
        <taxon>Clostridia</taxon>
        <taxon>Lachnospirales</taxon>
        <taxon>Lachnospiraceae</taxon>
        <taxon>Laedolimicola</taxon>
    </lineage>
</organism>
<dbReference type="RefSeq" id="WP_158361947.1">
    <property type="nucleotide sequence ID" value="NZ_JAOQKC010000003.1"/>
</dbReference>
<comment type="subcellular location">
    <subcellularLocation>
        <location evidence="1">Cell membrane</location>
        <topology evidence="1">Multi-pass membrane protein</topology>
    </subcellularLocation>
</comment>
<keyword evidence="5" id="KW-0133">Cell shape</keyword>
<dbReference type="PIRSF" id="PIRSF037497">
    <property type="entry name" value="MreD_Clostridium/Treponema_prd"/>
    <property type="match status" value="1"/>
</dbReference>
<dbReference type="Proteomes" id="UP001652461">
    <property type="component" value="Unassembled WGS sequence"/>
</dbReference>
<evidence type="ECO:0000256" key="4">
    <source>
        <dbReference type="ARBA" id="ARBA00022692"/>
    </source>
</evidence>
<accession>A0ABT2RU73</accession>
<comment type="caution">
    <text evidence="9">The sequence shown here is derived from an EMBL/GenBank/DDBJ whole genome shotgun (WGS) entry which is preliminary data.</text>
</comment>
<keyword evidence="3" id="KW-1003">Cell membrane</keyword>
<dbReference type="InterPro" id="IPR007227">
    <property type="entry name" value="Cell_shape_determining_MreD"/>
</dbReference>
<evidence type="ECO:0000256" key="1">
    <source>
        <dbReference type="ARBA" id="ARBA00004651"/>
    </source>
</evidence>
<protein>
    <submittedName>
        <fullName evidence="9">Rod shape-determining protein MreD</fullName>
    </submittedName>
</protein>
<gene>
    <name evidence="9" type="primary">mreD</name>
    <name evidence="9" type="ORF">OCV63_03005</name>
</gene>
<dbReference type="Gene3D" id="1.10.1760.20">
    <property type="match status" value="1"/>
</dbReference>
<evidence type="ECO:0000256" key="7">
    <source>
        <dbReference type="ARBA" id="ARBA00023136"/>
    </source>
</evidence>
<feature type="transmembrane region" description="Helical" evidence="8">
    <location>
        <begin position="127"/>
        <end position="153"/>
    </location>
</feature>
<keyword evidence="7 8" id="KW-0472">Membrane</keyword>
<evidence type="ECO:0000256" key="6">
    <source>
        <dbReference type="ARBA" id="ARBA00022989"/>
    </source>
</evidence>
<sequence>MRRKIIEALLIIVCFILQCTVFQTLSLAGIVPNLLLIVTSSLGFMRGEKEGMAVGFFSGLLTDIFFGQLFGFYSLLYMFLGYGSGLFHRMFYDEDIKLPMVWIALSELVYGLSVYFFLFLLRSRFQFGFYFAHIILPELVYTVVVTIVFYRVIRLLNHWLEKKEKEEGESKIISPVIPYKDNNEAGTDGQ</sequence>
<evidence type="ECO:0000256" key="8">
    <source>
        <dbReference type="SAM" id="Phobius"/>
    </source>
</evidence>
<feature type="transmembrane region" description="Helical" evidence="8">
    <location>
        <begin position="101"/>
        <end position="121"/>
    </location>
</feature>
<keyword evidence="6 8" id="KW-1133">Transmembrane helix</keyword>
<evidence type="ECO:0000256" key="2">
    <source>
        <dbReference type="ARBA" id="ARBA00007776"/>
    </source>
</evidence>
<evidence type="ECO:0000313" key="9">
    <source>
        <dbReference type="EMBL" id="MCU6695865.1"/>
    </source>
</evidence>
<evidence type="ECO:0000256" key="3">
    <source>
        <dbReference type="ARBA" id="ARBA00022475"/>
    </source>
</evidence>
<name>A0ABT2RU73_9FIRM</name>
<comment type="similarity">
    <text evidence="2">Belongs to the MreD family.</text>
</comment>
<dbReference type="InterPro" id="IPR017225">
    <property type="entry name" value="Cell_shape_determin_MreD_prd"/>
</dbReference>